<proteinExistence type="predicted"/>
<name>N6TP55_DENPD</name>
<dbReference type="EMBL" id="KB739299">
    <property type="protein sequence ID" value="ENN82314.1"/>
    <property type="molecule type" value="Genomic_DNA"/>
</dbReference>
<gene>
    <name evidence="1" type="ORF">YQE_01311</name>
</gene>
<evidence type="ECO:0000313" key="1">
    <source>
        <dbReference type="EMBL" id="ENN82314.1"/>
    </source>
</evidence>
<protein>
    <submittedName>
        <fullName evidence="1">Uncharacterized protein</fullName>
    </submittedName>
</protein>
<organism evidence="1">
    <name type="scientific">Dendroctonus ponderosae</name>
    <name type="common">Mountain pine beetle</name>
    <dbReference type="NCBI Taxonomy" id="77166"/>
    <lineage>
        <taxon>Eukaryota</taxon>
        <taxon>Metazoa</taxon>
        <taxon>Ecdysozoa</taxon>
        <taxon>Arthropoda</taxon>
        <taxon>Hexapoda</taxon>
        <taxon>Insecta</taxon>
        <taxon>Pterygota</taxon>
        <taxon>Neoptera</taxon>
        <taxon>Endopterygota</taxon>
        <taxon>Coleoptera</taxon>
        <taxon>Polyphaga</taxon>
        <taxon>Cucujiformia</taxon>
        <taxon>Curculionidae</taxon>
        <taxon>Scolytinae</taxon>
        <taxon>Dendroctonus</taxon>
    </lineage>
</organism>
<dbReference type="Pfam" id="PF13896">
    <property type="entry name" value="Glyco_transf_49"/>
    <property type="match status" value="2"/>
</dbReference>
<dbReference type="HOGENOM" id="CLU_906933_0_0_1"/>
<accession>N6TP55</accession>
<dbReference type="OrthoDB" id="9974378at2759"/>
<reference evidence="1" key="1">
    <citation type="journal article" date="2013" name="Genome Biol.">
        <title>Draft genome of the mountain pine beetle, Dendroctonus ponderosae Hopkins, a major forest pest.</title>
        <authorList>
            <person name="Keeling C.I."/>
            <person name="Yuen M.M."/>
            <person name="Liao N.Y."/>
            <person name="Docking T.R."/>
            <person name="Chan S.K."/>
            <person name="Taylor G.A."/>
            <person name="Palmquist D.L."/>
            <person name="Jackman S.D."/>
            <person name="Nguyen A."/>
            <person name="Li M."/>
            <person name="Henderson H."/>
            <person name="Janes J.K."/>
            <person name="Zhao Y."/>
            <person name="Pandoh P."/>
            <person name="Moore R."/>
            <person name="Sperling F.A."/>
            <person name="Huber D.P."/>
            <person name="Birol I."/>
            <person name="Jones S.J."/>
            <person name="Bohlmann J."/>
        </authorList>
    </citation>
    <scope>NUCLEOTIDE SEQUENCE</scope>
</reference>
<dbReference type="AlphaFoldDB" id="N6TP55"/>
<dbReference type="PANTHER" id="PTHR47412:SF1">
    <property type="entry name" value="FI01434P-RELATED"/>
    <property type="match status" value="1"/>
</dbReference>
<sequence length="307" mass="35464">MNFGLPTQLAYAKNNISGTPELKKSSEFRILYNVIQSQLGDEDPRVTYVTQLTKEFVLYLAEIVRSFRKDSAPRFYLSKPMPPQTCEANELTRTSFNSNSSRDTKPHDPTNWYPINVCRNAVREAAKTDFVLVSDIELMPSKGLASQFIDMTESYKCEAPNCKKRIFVVPVFEVDSKEDLPRNKRQLVNLMRDHKAVYFHQLTCVHCQKFPGLDQWKESEPGDIIKVSVRCPLAHGLMYEMCLNGYTVVLLDGAFLVHWPGIKTAKRKDEPWRVPYVKKNQDVYNEMLEKIHRKYSKNPKCGEQKPS</sequence>
<feature type="non-terminal residue" evidence="1">
    <location>
        <position position="1"/>
    </location>
</feature>
<dbReference type="PANTHER" id="PTHR47412">
    <property type="entry name" value="FI01434P-RELATED"/>
    <property type="match status" value="1"/>
</dbReference>